<dbReference type="EMBL" id="JACRTK010000001">
    <property type="protein sequence ID" value="MBC8590340.1"/>
    <property type="molecule type" value="Genomic_DNA"/>
</dbReference>
<keyword evidence="10" id="KW-0175">Coiled coil</keyword>
<reference evidence="14 15" key="1">
    <citation type="submission" date="2020-08" db="EMBL/GenBank/DDBJ databases">
        <title>Genome public.</title>
        <authorList>
            <person name="Liu C."/>
            <person name="Sun Q."/>
        </authorList>
    </citation>
    <scope>NUCLEOTIDE SEQUENCE [LARGE SCALE GENOMIC DNA]</scope>
    <source>
        <strain evidence="14 15">NSJ-26</strain>
    </source>
</reference>
<dbReference type="SUPFAM" id="SSF103190">
    <property type="entry name" value="Sensory domain-like"/>
    <property type="match status" value="1"/>
</dbReference>
<evidence type="ECO:0000313" key="15">
    <source>
        <dbReference type="Proteomes" id="UP000601522"/>
    </source>
</evidence>
<comment type="subcellular location">
    <subcellularLocation>
        <location evidence="1">Cell membrane</location>
        <topology evidence="1">Multi-pass membrane protein</topology>
    </subcellularLocation>
</comment>
<keyword evidence="15" id="KW-1185">Reference proteome</keyword>
<dbReference type="PANTHER" id="PTHR32089">
    <property type="entry name" value="METHYL-ACCEPTING CHEMOTAXIS PROTEIN MCPB"/>
    <property type="match status" value="1"/>
</dbReference>
<keyword evidence="7 9" id="KW-0807">Transducer</keyword>
<evidence type="ECO:0000256" key="3">
    <source>
        <dbReference type="ARBA" id="ARBA00022500"/>
    </source>
</evidence>
<dbReference type="GO" id="GO:0005886">
    <property type="term" value="C:plasma membrane"/>
    <property type="evidence" value="ECO:0007669"/>
    <property type="project" value="UniProtKB-SubCell"/>
</dbReference>
<dbReference type="CDD" id="cd18773">
    <property type="entry name" value="PDC1_HK_sensor"/>
    <property type="match status" value="1"/>
</dbReference>
<keyword evidence="2" id="KW-1003">Cell membrane</keyword>
<dbReference type="InterPro" id="IPR029151">
    <property type="entry name" value="Sensor-like_sf"/>
</dbReference>
<dbReference type="CDD" id="cd12912">
    <property type="entry name" value="PDC2_MCP_like"/>
    <property type="match status" value="1"/>
</dbReference>
<dbReference type="Gene3D" id="1.10.287.950">
    <property type="entry name" value="Methyl-accepting chemotaxis protein"/>
    <property type="match status" value="1"/>
</dbReference>
<evidence type="ECO:0000256" key="7">
    <source>
        <dbReference type="ARBA" id="ARBA00023224"/>
    </source>
</evidence>
<evidence type="ECO:0000256" key="8">
    <source>
        <dbReference type="ARBA" id="ARBA00029447"/>
    </source>
</evidence>
<dbReference type="GO" id="GO:0006935">
    <property type="term" value="P:chemotaxis"/>
    <property type="evidence" value="ECO:0007669"/>
    <property type="project" value="UniProtKB-KW"/>
</dbReference>
<evidence type="ECO:0000256" key="5">
    <source>
        <dbReference type="ARBA" id="ARBA00022989"/>
    </source>
</evidence>
<evidence type="ECO:0000256" key="4">
    <source>
        <dbReference type="ARBA" id="ARBA00022692"/>
    </source>
</evidence>
<proteinExistence type="inferred from homology"/>
<evidence type="ECO:0000313" key="14">
    <source>
        <dbReference type="EMBL" id="MBC8590340.1"/>
    </source>
</evidence>
<dbReference type="CDD" id="cd06225">
    <property type="entry name" value="HAMP"/>
    <property type="match status" value="1"/>
</dbReference>
<dbReference type="PROSITE" id="PS50885">
    <property type="entry name" value="HAMP"/>
    <property type="match status" value="1"/>
</dbReference>
<evidence type="ECO:0000256" key="2">
    <source>
        <dbReference type="ARBA" id="ARBA00022475"/>
    </source>
</evidence>
<dbReference type="Proteomes" id="UP000601522">
    <property type="component" value="Unassembled WGS sequence"/>
</dbReference>
<sequence length="653" mass="71881">MAFSLLIIISSITLGYTSLKEARSLAMVQEEKSLISIAYEGAKLTQSRIQAQLKTLEMVSYRNDIRTMDLDTIIPILKEQVEKTDFREMAIVELDGFAYYSNGEMRQMGKRDNIQKAFKGESSISDLITSAVSGELSIIFTVPVEKDGKVVGALIADADGSTLTNISADTGYGNDGRGFIINNGGTIVGHPDEELVVRRFNPVTASEMKEEYKSYGEVLKNASSRKRGMGEYNYENKEYHIGYAPIEDTEWIFLFEKESDVFLSPIKSIQQKVFGTGFIILIISIVLTYILGDQIIRPMRGAITISNRIADLDLTEDIPEKFISRKDEVGDLSKAFQGIIDNLRHIIDEINSSSDQVAAASQQLMASSQESSTTAEEVARVVEEIAKGASEQAQSTQEGTEKAVALEEIMEKNQMYLAGLNTSSEKVISIVDEGINEVEELSKISEENSMAIKEIHQVILKTDESSQKIGDASEVIASIANQTNLLALNAAIEAARAGEAGRGFAVVAEEIRKLAEQSSASTEEIDRVVKELQDNSKNAVKTMDRVNDITREQSIKVENNKKKYSAIYEAIEYTFNAIEKLNISEENIKEAKDEILNTLQNLSAIAEENSASTQQASASMEEQTASMEEIAGSSEGLAELAQGLNTIIDRFKI</sequence>
<organism evidence="14 15">
    <name type="scientific">Wansuia hejianensis</name>
    <dbReference type="NCBI Taxonomy" id="2763667"/>
    <lineage>
        <taxon>Bacteria</taxon>
        <taxon>Bacillati</taxon>
        <taxon>Bacillota</taxon>
        <taxon>Clostridia</taxon>
        <taxon>Lachnospirales</taxon>
        <taxon>Lachnospiraceae</taxon>
        <taxon>Wansuia</taxon>
    </lineage>
</organism>
<dbReference type="SMART" id="SM00304">
    <property type="entry name" value="HAMP"/>
    <property type="match status" value="1"/>
</dbReference>
<feature type="domain" description="Methyl-accepting transducer" evidence="12">
    <location>
        <begin position="346"/>
        <end position="624"/>
    </location>
</feature>
<dbReference type="Gene3D" id="3.30.450.20">
    <property type="entry name" value="PAS domain"/>
    <property type="match status" value="1"/>
</dbReference>
<evidence type="ECO:0000256" key="10">
    <source>
        <dbReference type="SAM" id="Coils"/>
    </source>
</evidence>
<dbReference type="InterPro" id="IPR033479">
    <property type="entry name" value="dCache_1"/>
</dbReference>
<feature type="domain" description="HAMP" evidence="13">
    <location>
        <begin position="293"/>
        <end position="348"/>
    </location>
</feature>
<protein>
    <submittedName>
        <fullName evidence="14">Methyl-accepting chemotaxis protein</fullName>
    </submittedName>
</protein>
<evidence type="ECO:0000256" key="11">
    <source>
        <dbReference type="SAM" id="Phobius"/>
    </source>
</evidence>
<dbReference type="SMART" id="SM00283">
    <property type="entry name" value="MA"/>
    <property type="match status" value="1"/>
</dbReference>
<evidence type="ECO:0000259" key="13">
    <source>
        <dbReference type="PROSITE" id="PS50885"/>
    </source>
</evidence>
<evidence type="ECO:0000256" key="6">
    <source>
        <dbReference type="ARBA" id="ARBA00023136"/>
    </source>
</evidence>
<comment type="similarity">
    <text evidence="8">Belongs to the methyl-accepting chemotaxis (MCP) protein family.</text>
</comment>
<dbReference type="Pfam" id="PF00015">
    <property type="entry name" value="MCPsignal"/>
    <property type="match status" value="1"/>
</dbReference>
<keyword evidence="3" id="KW-0145">Chemotaxis</keyword>
<comment type="caution">
    <text evidence="14">The sequence shown here is derived from an EMBL/GenBank/DDBJ whole genome shotgun (WGS) entry which is preliminary data.</text>
</comment>
<evidence type="ECO:0000259" key="12">
    <source>
        <dbReference type="PROSITE" id="PS50111"/>
    </source>
</evidence>
<keyword evidence="6 11" id="KW-0472">Membrane</keyword>
<dbReference type="InterPro" id="IPR004089">
    <property type="entry name" value="MCPsignal_dom"/>
</dbReference>
<dbReference type="GO" id="GO:0007165">
    <property type="term" value="P:signal transduction"/>
    <property type="evidence" value="ECO:0007669"/>
    <property type="project" value="UniProtKB-KW"/>
</dbReference>
<keyword evidence="5 11" id="KW-1133">Transmembrane helix</keyword>
<dbReference type="PANTHER" id="PTHR32089:SF112">
    <property type="entry name" value="LYSOZYME-LIKE PROTEIN-RELATED"/>
    <property type="match status" value="1"/>
</dbReference>
<dbReference type="Pfam" id="PF02743">
    <property type="entry name" value="dCache_1"/>
    <property type="match status" value="1"/>
</dbReference>
<keyword evidence="4 11" id="KW-0812">Transmembrane</keyword>
<evidence type="ECO:0000256" key="1">
    <source>
        <dbReference type="ARBA" id="ARBA00004651"/>
    </source>
</evidence>
<accession>A0A926IME0</accession>
<dbReference type="InterPro" id="IPR003660">
    <property type="entry name" value="HAMP_dom"/>
</dbReference>
<evidence type="ECO:0000256" key="9">
    <source>
        <dbReference type="PROSITE-ProRule" id="PRU00284"/>
    </source>
</evidence>
<dbReference type="PROSITE" id="PS50111">
    <property type="entry name" value="CHEMOTAXIS_TRANSDUC_2"/>
    <property type="match status" value="1"/>
</dbReference>
<feature type="coiled-coil region" evidence="10">
    <location>
        <begin position="581"/>
        <end position="608"/>
    </location>
</feature>
<gene>
    <name evidence="14" type="ORF">H8689_04180</name>
</gene>
<feature type="transmembrane region" description="Helical" evidence="11">
    <location>
        <begin position="273"/>
        <end position="291"/>
    </location>
</feature>
<dbReference type="AlphaFoldDB" id="A0A926IME0"/>
<name>A0A926IME0_9FIRM</name>
<dbReference type="SUPFAM" id="SSF58104">
    <property type="entry name" value="Methyl-accepting chemotaxis protein (MCP) signaling domain"/>
    <property type="match status" value="1"/>
</dbReference>